<organism evidence="3 4">
    <name type="scientific">Bugula neritina</name>
    <name type="common">Brown bryozoan</name>
    <name type="synonym">Sertularia neritina</name>
    <dbReference type="NCBI Taxonomy" id="10212"/>
    <lineage>
        <taxon>Eukaryota</taxon>
        <taxon>Metazoa</taxon>
        <taxon>Spiralia</taxon>
        <taxon>Lophotrochozoa</taxon>
        <taxon>Bryozoa</taxon>
        <taxon>Gymnolaemata</taxon>
        <taxon>Cheilostomatida</taxon>
        <taxon>Flustrina</taxon>
        <taxon>Buguloidea</taxon>
        <taxon>Bugulidae</taxon>
        <taxon>Bugula</taxon>
    </lineage>
</organism>
<keyword evidence="2" id="KW-0472">Membrane</keyword>
<name>A0A7J7J5B8_BUGNE</name>
<sequence length="154" mass="16743">MVQVLAKIQVMDGVSKGRPLVDSKLLALLVVIGLVSCVTSTYQPDNGLKKRGWGFPSLNKKMEELRQRLKDMKTKLKDKLSEIAEKTANISNHITVGGTSDGNKQHIWAGYGSILVMNSRGYIESSSMDTSRIGAPVPVTALDLTADLDIVCIL</sequence>
<evidence type="ECO:0000313" key="3">
    <source>
        <dbReference type="EMBL" id="KAF6020861.1"/>
    </source>
</evidence>
<feature type="transmembrane region" description="Helical" evidence="2">
    <location>
        <begin position="25"/>
        <end position="42"/>
    </location>
</feature>
<protein>
    <submittedName>
        <fullName evidence="3">Uncharacterized protein</fullName>
    </submittedName>
</protein>
<keyword evidence="2" id="KW-1133">Transmembrane helix</keyword>
<dbReference type="AlphaFoldDB" id="A0A7J7J5B8"/>
<evidence type="ECO:0000313" key="4">
    <source>
        <dbReference type="Proteomes" id="UP000593567"/>
    </source>
</evidence>
<dbReference type="EMBL" id="VXIV02003142">
    <property type="protein sequence ID" value="KAF6020861.1"/>
    <property type="molecule type" value="Genomic_DNA"/>
</dbReference>
<proteinExistence type="predicted"/>
<reference evidence="3" key="1">
    <citation type="submission" date="2020-06" db="EMBL/GenBank/DDBJ databases">
        <title>Draft genome of Bugula neritina, a colonial animal packing powerful symbionts and potential medicines.</title>
        <authorList>
            <person name="Rayko M."/>
        </authorList>
    </citation>
    <scope>NUCLEOTIDE SEQUENCE [LARGE SCALE GENOMIC DNA]</scope>
    <source>
        <strain evidence="3">Kwan_BN1</strain>
    </source>
</reference>
<keyword evidence="1" id="KW-0175">Coiled coil</keyword>
<evidence type="ECO:0000256" key="2">
    <source>
        <dbReference type="SAM" id="Phobius"/>
    </source>
</evidence>
<keyword evidence="4" id="KW-1185">Reference proteome</keyword>
<dbReference type="Proteomes" id="UP000593567">
    <property type="component" value="Unassembled WGS sequence"/>
</dbReference>
<gene>
    <name evidence="3" type="ORF">EB796_020849</name>
</gene>
<keyword evidence="2" id="KW-0812">Transmembrane</keyword>
<feature type="coiled-coil region" evidence="1">
    <location>
        <begin position="55"/>
        <end position="89"/>
    </location>
</feature>
<accession>A0A7J7J5B8</accession>
<comment type="caution">
    <text evidence="3">The sequence shown here is derived from an EMBL/GenBank/DDBJ whole genome shotgun (WGS) entry which is preliminary data.</text>
</comment>
<evidence type="ECO:0000256" key="1">
    <source>
        <dbReference type="SAM" id="Coils"/>
    </source>
</evidence>